<accession>A0A7E5A274</accession>
<keyword evidence="2" id="KW-0732">Signal</keyword>
<feature type="signal peptide" evidence="2">
    <location>
        <begin position="1"/>
        <end position="21"/>
    </location>
</feature>
<feature type="chain" id="PRO_5029016206" evidence="2">
    <location>
        <begin position="22"/>
        <end position="69"/>
    </location>
</feature>
<keyword evidence="3" id="KW-1185">Reference proteome</keyword>
<protein>
    <submittedName>
        <fullName evidence="4">Secreted protein</fullName>
    </submittedName>
</protein>
<dbReference type="AlphaFoldDB" id="A0A7E5A274"/>
<proteinExistence type="predicted"/>
<evidence type="ECO:0000256" key="1">
    <source>
        <dbReference type="SAM" id="MobiDB-lite"/>
    </source>
</evidence>
<dbReference type="Proteomes" id="UP000492821">
    <property type="component" value="Unassembled WGS sequence"/>
</dbReference>
<feature type="region of interest" description="Disordered" evidence="1">
    <location>
        <begin position="49"/>
        <end position="69"/>
    </location>
</feature>
<dbReference type="WBParaSite" id="Pan_g9441.t1">
    <property type="protein sequence ID" value="Pan_g9441.t1"/>
    <property type="gene ID" value="Pan_g9441"/>
</dbReference>
<reference evidence="3" key="1">
    <citation type="journal article" date="2013" name="Genetics">
        <title>The draft genome and transcriptome of Panagrellus redivivus are shaped by the harsh demands of a free-living lifestyle.</title>
        <authorList>
            <person name="Srinivasan J."/>
            <person name="Dillman A.R."/>
            <person name="Macchietto M.G."/>
            <person name="Heikkinen L."/>
            <person name="Lakso M."/>
            <person name="Fracchia K.M."/>
            <person name="Antoshechkin I."/>
            <person name="Mortazavi A."/>
            <person name="Wong G."/>
            <person name="Sternberg P.W."/>
        </authorList>
    </citation>
    <scope>NUCLEOTIDE SEQUENCE [LARGE SCALE GENOMIC DNA]</scope>
    <source>
        <strain evidence="3">MT8872</strain>
    </source>
</reference>
<organism evidence="3 4">
    <name type="scientific">Panagrellus redivivus</name>
    <name type="common">Microworm</name>
    <dbReference type="NCBI Taxonomy" id="6233"/>
    <lineage>
        <taxon>Eukaryota</taxon>
        <taxon>Metazoa</taxon>
        <taxon>Ecdysozoa</taxon>
        <taxon>Nematoda</taxon>
        <taxon>Chromadorea</taxon>
        <taxon>Rhabditida</taxon>
        <taxon>Tylenchina</taxon>
        <taxon>Panagrolaimomorpha</taxon>
        <taxon>Panagrolaimoidea</taxon>
        <taxon>Panagrolaimidae</taxon>
        <taxon>Panagrellus</taxon>
    </lineage>
</organism>
<evidence type="ECO:0000256" key="2">
    <source>
        <dbReference type="SAM" id="SignalP"/>
    </source>
</evidence>
<evidence type="ECO:0000313" key="3">
    <source>
        <dbReference type="Proteomes" id="UP000492821"/>
    </source>
</evidence>
<reference evidence="4" key="2">
    <citation type="submission" date="2020-10" db="UniProtKB">
        <authorList>
            <consortium name="WormBaseParasite"/>
        </authorList>
    </citation>
    <scope>IDENTIFICATION</scope>
</reference>
<name>A0A7E5A274_PANRE</name>
<sequence>MRLKPVMYMAVVLLTAKISFAATDGKTDLKSFCRGCWVNTLLENDHCQSSSSPIHTESSWASSSLACFT</sequence>
<evidence type="ECO:0000313" key="4">
    <source>
        <dbReference type="WBParaSite" id="Pan_g9441.t1"/>
    </source>
</evidence>